<evidence type="ECO:0000313" key="1">
    <source>
        <dbReference type="EMBL" id="GBP62319.1"/>
    </source>
</evidence>
<reference evidence="1 2" key="1">
    <citation type="journal article" date="2019" name="Commun. Biol.">
        <title>The bagworm genome reveals a unique fibroin gene that provides high tensile strength.</title>
        <authorList>
            <person name="Kono N."/>
            <person name="Nakamura H."/>
            <person name="Ohtoshi R."/>
            <person name="Tomita M."/>
            <person name="Numata K."/>
            <person name="Arakawa K."/>
        </authorList>
    </citation>
    <scope>NUCLEOTIDE SEQUENCE [LARGE SCALE GENOMIC DNA]</scope>
</reference>
<accession>A0A4C1XJ40</accession>
<dbReference type="Proteomes" id="UP000299102">
    <property type="component" value="Unassembled WGS sequence"/>
</dbReference>
<protein>
    <submittedName>
        <fullName evidence="1">Uncharacterized protein</fullName>
    </submittedName>
</protein>
<keyword evidence="2" id="KW-1185">Reference proteome</keyword>
<name>A0A4C1XJ40_EUMVA</name>
<dbReference type="OrthoDB" id="412981at2759"/>
<comment type="caution">
    <text evidence="1">The sequence shown here is derived from an EMBL/GenBank/DDBJ whole genome shotgun (WGS) entry which is preliminary data.</text>
</comment>
<evidence type="ECO:0000313" key="2">
    <source>
        <dbReference type="Proteomes" id="UP000299102"/>
    </source>
</evidence>
<gene>
    <name evidence="1" type="ORF">EVAR_48492_1</name>
</gene>
<dbReference type="EMBL" id="BGZK01000838">
    <property type="protein sequence ID" value="GBP62319.1"/>
    <property type="molecule type" value="Genomic_DNA"/>
</dbReference>
<organism evidence="1 2">
    <name type="scientific">Eumeta variegata</name>
    <name type="common">Bagworm moth</name>
    <name type="synonym">Eumeta japonica</name>
    <dbReference type="NCBI Taxonomy" id="151549"/>
    <lineage>
        <taxon>Eukaryota</taxon>
        <taxon>Metazoa</taxon>
        <taxon>Ecdysozoa</taxon>
        <taxon>Arthropoda</taxon>
        <taxon>Hexapoda</taxon>
        <taxon>Insecta</taxon>
        <taxon>Pterygota</taxon>
        <taxon>Neoptera</taxon>
        <taxon>Endopterygota</taxon>
        <taxon>Lepidoptera</taxon>
        <taxon>Glossata</taxon>
        <taxon>Ditrysia</taxon>
        <taxon>Tineoidea</taxon>
        <taxon>Psychidae</taxon>
        <taxon>Oiketicinae</taxon>
        <taxon>Eumeta</taxon>
    </lineage>
</organism>
<proteinExistence type="predicted"/>
<dbReference type="AlphaFoldDB" id="A0A4C1XJ40"/>
<sequence length="175" mass="19561">MIGHGTLIIASVYLSPTEKLLRSDLESLFSPGDAFILFGGFNSKDRFNNLSLFTPTPFPDNYQHGPKILDVLLVKGVVLNIVDMTLFFGLILDAKLPWNSHITRLAKSKDNHSLEKVSVAFEKIDTPALSDIQNDILSTNEMEHAIEDFTNDVGETTHNHKSDRRILVHQELSSS</sequence>